<dbReference type="AlphaFoldDB" id="A0A1X0NEA0"/>
<dbReference type="GeneID" id="39991462"/>
<dbReference type="RefSeq" id="XP_028877023.1">
    <property type="nucleotide sequence ID" value="XM_029031682.1"/>
</dbReference>
<organism evidence="2 3">
    <name type="scientific">Trypanosoma theileri</name>
    <dbReference type="NCBI Taxonomy" id="67003"/>
    <lineage>
        <taxon>Eukaryota</taxon>
        <taxon>Discoba</taxon>
        <taxon>Euglenozoa</taxon>
        <taxon>Kinetoplastea</taxon>
        <taxon>Metakinetoplastina</taxon>
        <taxon>Trypanosomatida</taxon>
        <taxon>Trypanosomatidae</taxon>
        <taxon>Trypanosoma</taxon>
    </lineage>
</organism>
<reference evidence="2 3" key="1">
    <citation type="submission" date="2017-03" db="EMBL/GenBank/DDBJ databases">
        <title>An alternative strategy for trypanosome survival in the mammalian bloodstream revealed through genome and transcriptome analysis of the ubiquitous bovine parasite Trypanosoma (Megatrypanum) theileri.</title>
        <authorList>
            <person name="Kelly S."/>
            <person name="Ivens A."/>
            <person name="Mott A."/>
            <person name="O'Neill E."/>
            <person name="Emms D."/>
            <person name="Macleod O."/>
            <person name="Voorheis P."/>
            <person name="Matthews J."/>
            <person name="Matthews K."/>
            <person name="Carrington M."/>
        </authorList>
    </citation>
    <scope>NUCLEOTIDE SEQUENCE [LARGE SCALE GENOMIC DNA]</scope>
    <source>
        <strain evidence="2">Edinburgh</strain>
    </source>
</reference>
<keyword evidence="3" id="KW-1185">Reference proteome</keyword>
<proteinExistence type="predicted"/>
<name>A0A1X0NEA0_9TRYP</name>
<feature type="chain" id="PRO_5010875651" evidence="1">
    <location>
        <begin position="22"/>
        <end position="112"/>
    </location>
</feature>
<protein>
    <submittedName>
        <fullName evidence="2">Uncharacterized protein</fullName>
    </submittedName>
</protein>
<keyword evidence="1" id="KW-0732">Signal</keyword>
<sequence length="112" mass="12435">MCVSFFLFLLLLLFHTPSIRPVNSTDENNNKTSDTTNNNDDKPVLTVIALVAGSGRMSLKLLQDMHNALSCSSSSSCIPMSTVVEPHNLRVVEDDTPLSFWVVSWQLLQRPS</sequence>
<feature type="signal peptide" evidence="1">
    <location>
        <begin position="1"/>
        <end position="21"/>
    </location>
</feature>
<evidence type="ECO:0000313" key="2">
    <source>
        <dbReference type="EMBL" id="ORC81743.1"/>
    </source>
</evidence>
<evidence type="ECO:0000256" key="1">
    <source>
        <dbReference type="SAM" id="SignalP"/>
    </source>
</evidence>
<dbReference type="VEuPathDB" id="TriTrypDB:TM35_001081040"/>
<dbReference type="EMBL" id="NBCO01000108">
    <property type="protein sequence ID" value="ORC81743.1"/>
    <property type="molecule type" value="Genomic_DNA"/>
</dbReference>
<gene>
    <name evidence="2" type="ORF">TM35_001081040</name>
</gene>
<dbReference type="Proteomes" id="UP000192257">
    <property type="component" value="Unassembled WGS sequence"/>
</dbReference>
<evidence type="ECO:0000313" key="3">
    <source>
        <dbReference type="Proteomes" id="UP000192257"/>
    </source>
</evidence>
<accession>A0A1X0NEA0</accession>
<comment type="caution">
    <text evidence="2">The sequence shown here is derived from an EMBL/GenBank/DDBJ whole genome shotgun (WGS) entry which is preliminary data.</text>
</comment>